<keyword evidence="2" id="KW-0813">Transport</keyword>
<dbReference type="PANTHER" id="PTHR30290">
    <property type="entry name" value="PERIPLASMIC BINDING COMPONENT OF ABC TRANSPORTER"/>
    <property type="match status" value="1"/>
</dbReference>
<gene>
    <name evidence="6" type="ORF">E5259_03735</name>
</gene>
<feature type="chain" id="PRO_5039334237" description="Solute-binding protein family 5 domain-containing protein" evidence="4">
    <location>
        <begin position="21"/>
        <end position="552"/>
    </location>
</feature>
<evidence type="ECO:0000259" key="5">
    <source>
        <dbReference type="Pfam" id="PF00496"/>
    </source>
</evidence>
<dbReference type="InterPro" id="IPR000914">
    <property type="entry name" value="SBP_5_dom"/>
</dbReference>
<evidence type="ECO:0000256" key="4">
    <source>
        <dbReference type="SAM" id="SignalP"/>
    </source>
</evidence>
<dbReference type="PROSITE" id="PS51257">
    <property type="entry name" value="PROKAR_LIPOPROTEIN"/>
    <property type="match status" value="1"/>
</dbReference>
<dbReference type="GO" id="GO:0043190">
    <property type="term" value="C:ATP-binding cassette (ABC) transporter complex"/>
    <property type="evidence" value="ECO:0007669"/>
    <property type="project" value="InterPro"/>
</dbReference>
<evidence type="ECO:0000256" key="1">
    <source>
        <dbReference type="ARBA" id="ARBA00005695"/>
    </source>
</evidence>
<evidence type="ECO:0000256" key="3">
    <source>
        <dbReference type="ARBA" id="ARBA00022729"/>
    </source>
</evidence>
<dbReference type="SUPFAM" id="SSF53850">
    <property type="entry name" value="Periplasmic binding protein-like II"/>
    <property type="match status" value="1"/>
</dbReference>
<accession>A0A7G5MQ83</accession>
<dbReference type="EMBL" id="CP039126">
    <property type="protein sequence ID" value="QMW76776.1"/>
    <property type="molecule type" value="Genomic_DNA"/>
</dbReference>
<dbReference type="Pfam" id="PF00496">
    <property type="entry name" value="SBP_bac_5"/>
    <property type="match status" value="1"/>
</dbReference>
<keyword evidence="3 4" id="KW-0732">Signal</keyword>
<proteinExistence type="inferred from homology"/>
<dbReference type="AlphaFoldDB" id="A0A7G5MQ83"/>
<dbReference type="Gene3D" id="3.10.105.10">
    <property type="entry name" value="Dipeptide-binding Protein, Domain 3"/>
    <property type="match status" value="1"/>
</dbReference>
<evidence type="ECO:0000313" key="7">
    <source>
        <dbReference type="Proteomes" id="UP000515789"/>
    </source>
</evidence>
<dbReference type="PIRSF" id="PIRSF002741">
    <property type="entry name" value="MppA"/>
    <property type="match status" value="1"/>
</dbReference>
<dbReference type="GO" id="GO:0042597">
    <property type="term" value="C:periplasmic space"/>
    <property type="evidence" value="ECO:0007669"/>
    <property type="project" value="UniProtKB-ARBA"/>
</dbReference>
<feature type="signal peptide" evidence="4">
    <location>
        <begin position="1"/>
        <end position="20"/>
    </location>
</feature>
<dbReference type="Proteomes" id="UP000515789">
    <property type="component" value="Chromosome"/>
</dbReference>
<evidence type="ECO:0000313" key="6">
    <source>
        <dbReference type="EMBL" id="QMW76776.1"/>
    </source>
</evidence>
<reference evidence="6 7" key="1">
    <citation type="submission" date="2019-04" db="EMBL/GenBank/DDBJ databases">
        <authorList>
            <person name="Schori C."/>
            <person name="Ahrens C."/>
        </authorList>
    </citation>
    <scope>NUCLEOTIDE SEQUENCE [LARGE SCALE GENOMIC DNA]</scope>
    <source>
        <strain evidence="6 7">DSM 2950</strain>
    </source>
</reference>
<name>A0A7G5MQ83_9FIRM</name>
<dbReference type="RefSeq" id="WP_018593143.1">
    <property type="nucleotide sequence ID" value="NZ_AP031416.1"/>
</dbReference>
<dbReference type="GeneID" id="75052522"/>
<comment type="similarity">
    <text evidence="1">Belongs to the bacterial solute-binding protein 5 family.</text>
</comment>
<organism evidence="6 7">
    <name type="scientific">Blautia producta</name>
    <dbReference type="NCBI Taxonomy" id="33035"/>
    <lineage>
        <taxon>Bacteria</taxon>
        <taxon>Bacillati</taxon>
        <taxon>Bacillota</taxon>
        <taxon>Clostridia</taxon>
        <taxon>Lachnospirales</taxon>
        <taxon>Lachnospiraceae</taxon>
        <taxon>Blautia</taxon>
    </lineage>
</organism>
<evidence type="ECO:0000256" key="2">
    <source>
        <dbReference type="ARBA" id="ARBA00022448"/>
    </source>
</evidence>
<sequence>MKRKILSLTMAAVLVMGLTACGNSSDSENKKGSGEADTKTTAESAEVIDVKAIDIDESLQEKTSKDTITIAMPSDSGSVDMHYSTAYDYVQPFIMSKLMCQEYEDDGSIMPVINSESLAESYEYSEDNLQLTFKLREDVHFQNGNILTADDVIYSIRLCSDQSYFSMVDFDNIKAADDLTVEIPLLRVDANALYNIAVMIPIYNKQYCEEVGNEAEFMSTSAVGTGPYKIVDWVSGDYLSLEANEEYFAGAPTIPNLTIRFMSDASVAFMEMQNGGVDIIQSPNWSDVEEVLNGNVSGISVWEEASSLALQLGMNCSGKLSDLKLRQCIAYAVDKESLVEGGYQGSGENTYSIVSKSLPGTKDYSDAWPYKYDPDKASELLKEAGYEPGQLELTCIVGAGDSLRTATAEIMGGYLETIGITLNIKEVDIATYATIIQNNPDEWDFFFRNYSSGLANAPSAHNFFNQNVLNDCHIQGQNTSEKMLSLAEQMGETLDEDARNEIFGELQDYYLNECLYTYPILQAKTYTLVNSELKNITKCGQVYWDMDNAYFN</sequence>
<dbReference type="InterPro" id="IPR039424">
    <property type="entry name" value="SBP_5"/>
</dbReference>
<dbReference type="PANTHER" id="PTHR30290:SF9">
    <property type="entry name" value="OLIGOPEPTIDE-BINDING PROTEIN APPA"/>
    <property type="match status" value="1"/>
</dbReference>
<protein>
    <recommendedName>
        <fullName evidence="5">Solute-binding protein family 5 domain-containing protein</fullName>
    </recommendedName>
</protein>
<feature type="domain" description="Solute-binding protein family 5" evidence="5">
    <location>
        <begin position="117"/>
        <end position="464"/>
    </location>
</feature>
<dbReference type="CDD" id="cd00995">
    <property type="entry name" value="PBP2_NikA_DppA_OppA_like"/>
    <property type="match status" value="1"/>
</dbReference>
<dbReference type="GO" id="GO:1904680">
    <property type="term" value="F:peptide transmembrane transporter activity"/>
    <property type="evidence" value="ECO:0007669"/>
    <property type="project" value="TreeGrafter"/>
</dbReference>
<dbReference type="InterPro" id="IPR030678">
    <property type="entry name" value="Peptide/Ni-bd"/>
</dbReference>
<dbReference type="GO" id="GO:0015833">
    <property type="term" value="P:peptide transport"/>
    <property type="evidence" value="ECO:0007669"/>
    <property type="project" value="TreeGrafter"/>
</dbReference>
<dbReference type="Gene3D" id="3.40.190.10">
    <property type="entry name" value="Periplasmic binding protein-like II"/>
    <property type="match status" value="1"/>
</dbReference>